<evidence type="ECO:0000256" key="1">
    <source>
        <dbReference type="ARBA" id="ARBA00022723"/>
    </source>
</evidence>
<evidence type="ECO:0000313" key="8">
    <source>
        <dbReference type="EMBL" id="KAF3031196.1"/>
    </source>
</evidence>
<comment type="caution">
    <text evidence="8">The sequence shown here is derived from an EMBL/GenBank/DDBJ whole genome shotgun (WGS) entry which is preliminary data.</text>
</comment>
<evidence type="ECO:0000256" key="2">
    <source>
        <dbReference type="ARBA" id="ARBA00022771"/>
    </source>
</evidence>
<evidence type="ECO:0000256" key="3">
    <source>
        <dbReference type="ARBA" id="ARBA00022833"/>
    </source>
</evidence>
<proteinExistence type="predicted"/>
<dbReference type="GO" id="GO:0008270">
    <property type="term" value="F:zinc ion binding"/>
    <property type="evidence" value="ECO:0007669"/>
    <property type="project" value="UniProtKB-KW"/>
</dbReference>
<feature type="short sequence motif" description="GXSXG" evidence="5">
    <location>
        <begin position="537"/>
        <end position="541"/>
    </location>
</feature>
<dbReference type="Proteomes" id="UP000758155">
    <property type="component" value="Unassembled WGS sequence"/>
</dbReference>
<dbReference type="PANTHER" id="PTHR24185">
    <property type="entry name" value="CALCIUM-INDEPENDENT PHOSPHOLIPASE A2-GAMMA"/>
    <property type="match status" value="1"/>
</dbReference>
<evidence type="ECO:0000256" key="6">
    <source>
        <dbReference type="SAM" id="MobiDB-lite"/>
    </source>
</evidence>
<keyword evidence="9" id="KW-1185">Reference proteome</keyword>
<keyword evidence="5" id="KW-0442">Lipid degradation</keyword>
<gene>
    <name evidence="8" type="ORF">E8E12_000876</name>
</gene>
<dbReference type="GO" id="GO:0016042">
    <property type="term" value="P:lipid catabolic process"/>
    <property type="evidence" value="ECO:0007669"/>
    <property type="project" value="UniProtKB-UniRule"/>
</dbReference>
<dbReference type="InterPro" id="IPR017907">
    <property type="entry name" value="Znf_RING_CS"/>
</dbReference>
<dbReference type="PANTHER" id="PTHR24185:SF8">
    <property type="entry name" value="PNPLA DOMAIN-CONTAINING PROTEIN"/>
    <property type="match status" value="1"/>
</dbReference>
<evidence type="ECO:0000313" key="9">
    <source>
        <dbReference type="Proteomes" id="UP000758155"/>
    </source>
</evidence>
<keyword evidence="2" id="KW-0863">Zinc-finger</keyword>
<dbReference type="PROSITE" id="PS00518">
    <property type="entry name" value="ZF_RING_1"/>
    <property type="match status" value="1"/>
</dbReference>
<dbReference type="GO" id="GO:0047499">
    <property type="term" value="F:calcium-independent phospholipase A2 activity"/>
    <property type="evidence" value="ECO:0007669"/>
    <property type="project" value="TreeGrafter"/>
</dbReference>
<dbReference type="GO" id="GO:0016020">
    <property type="term" value="C:membrane"/>
    <property type="evidence" value="ECO:0007669"/>
    <property type="project" value="TreeGrafter"/>
</dbReference>
<comment type="caution">
    <text evidence="5">Lacks conserved residue(s) required for the propagation of feature annotation.</text>
</comment>
<sequence>MKCCDHTRWLSICGRSGRSALVQSDRPATIADDLPSPDTQRPSLFVLIGNAEKSIALQVLFGTKKARRCVVKQRNSEIHFHLDPATTFADRPVLLASCDIQQRPARWTSTKRDRCHRETRHVFRQREPAGGGTIDELLPHLLFPLADVFCFFSDDLGGFRPIARRLALWLDQNTRSSTPPKTALPSVLIVTSKLSPGAEAEERAKRAFLWMLEEETAVSPYQQLSAIDVVAVLPKHAVSAAARCRRIKDRLLEKSDQVRRDREARRVLYSATHTAAFLQAAAAHFARSLDTPFDFIQASRVHNHVAPDLAEHLFTFLKHTVSSTQLTEFAAPMLASTLLLDSYPPNAHPFDSKDVFDALYRPALLQVSKARVIALDETNDVVLRSGLVSMVETHLARYFEQLIAGRAAASIHADNLARFERWWPGIYSSSTCLCCLRRRPQHGLPCGHCICENCVLVFAERSDDDPWTFNVRRCFLCGHAPPSPVAVRVHPPTAGAGVVCIDGGGARGISALVLMKRIQDRIGLPIPLQRFVKVAFGVSIGAVIAMDHYINGRSLADAIHMFPGMMERTFKRRVPLSIPFLSRAFELTASYLADGLYSAENLEAAVKDALGADKHILEASYATSTGTRVGLPVATVSRHPSYRVFTNYNGVGTRDRDMAKSILRPRDGAAQVPLWEIARAVTAAPGFFPPMHINGIGTFQDAGPLENDPLLWALAEAAALFPHAGQPDFVVSLGTGEPGPSNYDVSTSDCRSLRKNGALRRIHDLLLKKTRDRTVQQACKSVALAGKVLNRVHRLNVNFDGPEPRLDNTSMIPELTLKSQADPALAPKINLVARRIVASLFHFELDALPQLAQRCSIRHGDAALAPLLRKLSRGHDASDAACIGTDGNFCLSVDVETKDKFAITLQLADEEVGSDISGSPFSVGKLVAAQGLDAAFGRPDHRKRKRAGEAEWASNKRRRTQR</sequence>
<evidence type="ECO:0000256" key="4">
    <source>
        <dbReference type="ARBA" id="ARBA00023098"/>
    </source>
</evidence>
<dbReference type="Gene3D" id="3.40.1090.10">
    <property type="entry name" value="Cytosolic phospholipase A2 catalytic domain"/>
    <property type="match status" value="1"/>
</dbReference>
<feature type="active site" description="Proton acceptor" evidence="5">
    <location>
        <position position="701"/>
    </location>
</feature>
<dbReference type="CDD" id="cd07199">
    <property type="entry name" value="Pat17_PNPLA8_PNPLA9_like"/>
    <property type="match status" value="1"/>
</dbReference>
<evidence type="ECO:0000259" key="7">
    <source>
        <dbReference type="PROSITE" id="PS51635"/>
    </source>
</evidence>
<dbReference type="InterPro" id="IPR016035">
    <property type="entry name" value="Acyl_Trfase/lysoPLipase"/>
</dbReference>
<feature type="domain" description="PNPLA" evidence="7">
    <location>
        <begin position="499"/>
        <end position="714"/>
    </location>
</feature>
<keyword evidence="1" id="KW-0479">Metal-binding</keyword>
<dbReference type="AlphaFoldDB" id="A0A9P4WFS6"/>
<organism evidence="8 9">
    <name type="scientific">Didymella heteroderae</name>
    <dbReference type="NCBI Taxonomy" id="1769908"/>
    <lineage>
        <taxon>Eukaryota</taxon>
        <taxon>Fungi</taxon>
        <taxon>Dikarya</taxon>
        <taxon>Ascomycota</taxon>
        <taxon>Pezizomycotina</taxon>
        <taxon>Dothideomycetes</taxon>
        <taxon>Pleosporomycetidae</taxon>
        <taxon>Pleosporales</taxon>
        <taxon>Pleosporineae</taxon>
        <taxon>Didymellaceae</taxon>
        <taxon>Didymella</taxon>
    </lineage>
</organism>
<name>A0A9P4WFS6_9PLEO</name>
<dbReference type="Pfam" id="PF01734">
    <property type="entry name" value="Patatin"/>
    <property type="match status" value="1"/>
</dbReference>
<reference evidence="8" key="1">
    <citation type="submission" date="2019-04" db="EMBL/GenBank/DDBJ databases">
        <title>Sequencing of skin fungus with MAO and IRED activity.</title>
        <authorList>
            <person name="Marsaioli A.J."/>
            <person name="Bonatto J.M.C."/>
            <person name="Reis Junior O."/>
        </authorList>
    </citation>
    <scope>NUCLEOTIDE SEQUENCE</scope>
    <source>
        <strain evidence="8">28M1</strain>
    </source>
</reference>
<feature type="short sequence motif" description="GXGXXG" evidence="5">
    <location>
        <begin position="503"/>
        <end position="508"/>
    </location>
</feature>
<keyword evidence="5" id="KW-0378">Hydrolase</keyword>
<feature type="region of interest" description="Disordered" evidence="6">
    <location>
        <begin position="937"/>
        <end position="962"/>
    </location>
</feature>
<dbReference type="SUPFAM" id="SSF52151">
    <property type="entry name" value="FabD/lysophospholipase-like"/>
    <property type="match status" value="1"/>
</dbReference>
<keyword evidence="3" id="KW-0862">Zinc</keyword>
<dbReference type="EMBL" id="SWKV01000184">
    <property type="protein sequence ID" value="KAF3031196.1"/>
    <property type="molecule type" value="Genomic_DNA"/>
</dbReference>
<dbReference type="InterPro" id="IPR002641">
    <property type="entry name" value="PNPLA_dom"/>
</dbReference>
<protein>
    <recommendedName>
        <fullName evidence="7">PNPLA domain-containing protein</fullName>
    </recommendedName>
</protein>
<keyword evidence="4 5" id="KW-0443">Lipid metabolism</keyword>
<dbReference type="OrthoDB" id="194358at2759"/>
<evidence type="ECO:0000256" key="5">
    <source>
        <dbReference type="PROSITE-ProRule" id="PRU01161"/>
    </source>
</evidence>
<accession>A0A9P4WFS6</accession>
<feature type="active site" description="Nucleophile" evidence="5">
    <location>
        <position position="539"/>
    </location>
</feature>
<dbReference type="GO" id="GO:0019369">
    <property type="term" value="P:arachidonate metabolic process"/>
    <property type="evidence" value="ECO:0007669"/>
    <property type="project" value="TreeGrafter"/>
</dbReference>
<dbReference type="PROSITE" id="PS51635">
    <property type="entry name" value="PNPLA"/>
    <property type="match status" value="1"/>
</dbReference>
<dbReference type="GO" id="GO:0046486">
    <property type="term" value="P:glycerolipid metabolic process"/>
    <property type="evidence" value="ECO:0007669"/>
    <property type="project" value="UniProtKB-ARBA"/>
</dbReference>